<dbReference type="GO" id="GO:0003676">
    <property type="term" value="F:nucleic acid binding"/>
    <property type="evidence" value="ECO:0007669"/>
    <property type="project" value="InterPro"/>
</dbReference>
<keyword evidence="4" id="KW-0540">Nuclease</keyword>
<evidence type="ECO:0000313" key="4">
    <source>
        <dbReference type="EMBL" id="TFD84909.1"/>
    </source>
</evidence>
<keyword evidence="5" id="KW-1185">Reference proteome</keyword>
<comment type="similarity">
    <text evidence="1">Belongs to the Rv1128c/1148c/1588c/1702c/1945/3466 family.</text>
</comment>
<proteinExistence type="inferred from homology"/>
<dbReference type="Proteomes" id="UP000297626">
    <property type="component" value="Unassembled WGS sequence"/>
</dbReference>
<dbReference type="Gene3D" id="1.10.30.50">
    <property type="match status" value="1"/>
</dbReference>
<feature type="region of interest" description="Disordered" evidence="2">
    <location>
        <begin position="550"/>
        <end position="572"/>
    </location>
</feature>
<feature type="domain" description="HNH nuclease" evidence="3">
    <location>
        <begin position="471"/>
        <end position="523"/>
    </location>
</feature>
<evidence type="ECO:0000256" key="1">
    <source>
        <dbReference type="ARBA" id="ARBA00023450"/>
    </source>
</evidence>
<accession>A0A4R9BHI9</accession>
<protein>
    <submittedName>
        <fullName evidence="4">HNH endonuclease</fullName>
    </submittedName>
</protein>
<dbReference type="SMART" id="SM00507">
    <property type="entry name" value="HNHc"/>
    <property type="match status" value="1"/>
</dbReference>
<dbReference type="GO" id="GO:0008270">
    <property type="term" value="F:zinc ion binding"/>
    <property type="evidence" value="ECO:0007669"/>
    <property type="project" value="InterPro"/>
</dbReference>
<dbReference type="InterPro" id="IPR003870">
    <property type="entry name" value="DUF222"/>
</dbReference>
<feature type="compositionally biased region" description="Pro residues" evidence="2">
    <location>
        <begin position="1"/>
        <end position="14"/>
    </location>
</feature>
<evidence type="ECO:0000313" key="5">
    <source>
        <dbReference type="Proteomes" id="UP000297626"/>
    </source>
</evidence>
<gene>
    <name evidence="4" type="ORF">E3T51_16335</name>
</gene>
<dbReference type="EMBL" id="SOHN01000019">
    <property type="protein sequence ID" value="TFD84909.1"/>
    <property type="molecule type" value="Genomic_DNA"/>
</dbReference>
<dbReference type="GO" id="GO:0004519">
    <property type="term" value="F:endonuclease activity"/>
    <property type="evidence" value="ECO:0007669"/>
    <property type="project" value="UniProtKB-KW"/>
</dbReference>
<organism evidence="4 5">
    <name type="scientific">Cryobacterium serini</name>
    <dbReference type="NCBI Taxonomy" id="1259201"/>
    <lineage>
        <taxon>Bacteria</taxon>
        <taxon>Bacillati</taxon>
        <taxon>Actinomycetota</taxon>
        <taxon>Actinomycetes</taxon>
        <taxon>Micrococcales</taxon>
        <taxon>Microbacteriaceae</taxon>
        <taxon>Cryobacterium</taxon>
    </lineage>
</organism>
<sequence>MAITDDPPPNPEPPNAHRAAGQGTDKAAHERTEVAVARTSITESAAVESAAESAAESAVDALIARNAAADELAAENAAADARAVHSAAARAEWEAEMAAAGIVPGQPPPTRRSAERKTLSGVQALNYVVAASLQDWKSRPADAKQVRLLDAVRDCDRAINRAYAARAAAIDGLARWVENTAVTGRPLPRVMLTQEAQAAGEQGRPLQRWSEKQAAEEGLVAELSCLLRVHENTARNLLCTSRKLQHELPATRATLEAGLISYRHVEVVVDNALSLPDNAWAAFETAVLAGIEDLTVGQLKKRAITVRELSHPESIVTRHKKALSQRCFSVMPARDGMACLELTVSQEDAAAISDRVDTLARSLHNAAQQDPVDTRTLGQQRLDVAVDLLLTGVTETGLGAGVQGLVNVTVPVLTLMGLSDEPGTLDGFGPIDAETARRVAATAKSFTRILIHPETSVVLSVGKTRYTVPADLKKWLEIRDGTCRFPGCTRQARHSEVDHTHDWQYNGETRWDNLAHLCKRGHRLKTESGWTARQTADGILHWTSPAGKHYATHPATRLGPHSASRERDPAVDTAPRPVDVWADLANAELANLDQNGYSAPF</sequence>
<dbReference type="Pfam" id="PF02720">
    <property type="entry name" value="DUF222"/>
    <property type="match status" value="1"/>
</dbReference>
<reference evidence="4 5" key="1">
    <citation type="submission" date="2019-03" db="EMBL/GenBank/DDBJ databases">
        <title>Genomics of glacier-inhabiting Cryobacterium strains.</title>
        <authorList>
            <person name="Liu Q."/>
            <person name="Xin Y.-H."/>
        </authorList>
    </citation>
    <scope>NUCLEOTIDE SEQUENCE [LARGE SCALE GENOMIC DNA]</scope>
    <source>
        <strain evidence="4 5">Sr54</strain>
    </source>
</reference>
<evidence type="ECO:0000259" key="3">
    <source>
        <dbReference type="SMART" id="SM00507"/>
    </source>
</evidence>
<evidence type="ECO:0000256" key="2">
    <source>
        <dbReference type="SAM" id="MobiDB-lite"/>
    </source>
</evidence>
<comment type="caution">
    <text evidence="4">The sequence shown here is derived from an EMBL/GenBank/DDBJ whole genome shotgun (WGS) entry which is preliminary data.</text>
</comment>
<dbReference type="Pfam" id="PF01844">
    <property type="entry name" value="HNH"/>
    <property type="match status" value="1"/>
</dbReference>
<feature type="region of interest" description="Disordered" evidence="2">
    <location>
        <begin position="1"/>
        <end position="33"/>
    </location>
</feature>
<keyword evidence="4" id="KW-0378">Hydrolase</keyword>
<dbReference type="RefSeq" id="WP_134530774.1">
    <property type="nucleotide sequence ID" value="NZ_SOHN01000019.1"/>
</dbReference>
<dbReference type="CDD" id="cd00085">
    <property type="entry name" value="HNHc"/>
    <property type="match status" value="1"/>
</dbReference>
<dbReference type="InterPro" id="IPR003615">
    <property type="entry name" value="HNH_nuc"/>
</dbReference>
<keyword evidence="4" id="KW-0255">Endonuclease</keyword>
<dbReference type="AlphaFoldDB" id="A0A4R9BHI9"/>
<dbReference type="InterPro" id="IPR002711">
    <property type="entry name" value="HNH"/>
</dbReference>
<name>A0A4R9BHI9_9MICO</name>